<dbReference type="InterPro" id="IPR041470">
    <property type="entry name" value="GCP_N"/>
</dbReference>
<dbReference type="GO" id="GO:0051321">
    <property type="term" value="P:meiotic cell cycle"/>
    <property type="evidence" value="ECO:0007669"/>
    <property type="project" value="TreeGrafter"/>
</dbReference>
<evidence type="ECO:0000256" key="4">
    <source>
        <dbReference type="ARBA" id="ARBA00023212"/>
    </source>
</evidence>
<name>A0A1Y2F439_9BASI</name>
<dbReference type="InterPro" id="IPR040457">
    <property type="entry name" value="GCP_C"/>
</dbReference>
<dbReference type="GO" id="GO:0005874">
    <property type="term" value="C:microtubule"/>
    <property type="evidence" value="ECO:0007669"/>
    <property type="project" value="UniProtKB-KW"/>
</dbReference>
<evidence type="ECO:0000313" key="10">
    <source>
        <dbReference type="Proteomes" id="UP000193467"/>
    </source>
</evidence>
<accession>A0A1Y2F439</accession>
<feature type="compositionally biased region" description="Acidic residues" evidence="6">
    <location>
        <begin position="942"/>
        <end position="963"/>
    </location>
</feature>
<keyword evidence="3 5" id="KW-0493">Microtubule</keyword>
<gene>
    <name evidence="9" type="ORF">BCR35DRAFT_352956</name>
</gene>
<evidence type="ECO:0000256" key="6">
    <source>
        <dbReference type="SAM" id="MobiDB-lite"/>
    </source>
</evidence>
<dbReference type="GO" id="GO:0051225">
    <property type="term" value="P:spindle assembly"/>
    <property type="evidence" value="ECO:0007669"/>
    <property type="project" value="TreeGrafter"/>
</dbReference>
<dbReference type="Gene3D" id="1.20.120.1900">
    <property type="entry name" value="Gamma-tubulin complex, C-terminal domain"/>
    <property type="match status" value="1"/>
</dbReference>
<dbReference type="AlphaFoldDB" id="A0A1Y2F439"/>
<keyword evidence="10" id="KW-1185">Reference proteome</keyword>
<dbReference type="InParanoid" id="A0A1Y2F439"/>
<dbReference type="Proteomes" id="UP000193467">
    <property type="component" value="Unassembled WGS sequence"/>
</dbReference>
<dbReference type="GO" id="GO:0007020">
    <property type="term" value="P:microtubule nucleation"/>
    <property type="evidence" value="ECO:0007669"/>
    <property type="project" value="InterPro"/>
</dbReference>
<feature type="domain" description="Gamma tubulin complex component protein N-terminal" evidence="8">
    <location>
        <begin position="281"/>
        <end position="659"/>
    </location>
</feature>
<feature type="compositionally biased region" description="Acidic residues" evidence="6">
    <location>
        <begin position="585"/>
        <end position="596"/>
    </location>
</feature>
<dbReference type="GO" id="GO:0000922">
    <property type="term" value="C:spindle pole"/>
    <property type="evidence" value="ECO:0007669"/>
    <property type="project" value="InterPro"/>
</dbReference>
<keyword evidence="2 5" id="KW-0963">Cytoplasm</keyword>
<evidence type="ECO:0000259" key="8">
    <source>
        <dbReference type="Pfam" id="PF17681"/>
    </source>
</evidence>
<keyword evidence="4 5" id="KW-0206">Cytoskeleton</keyword>
<dbReference type="GO" id="GO:0005816">
    <property type="term" value="C:spindle pole body"/>
    <property type="evidence" value="ECO:0007669"/>
    <property type="project" value="UniProtKB-ARBA"/>
</dbReference>
<dbReference type="GO" id="GO:0000930">
    <property type="term" value="C:gamma-tubulin complex"/>
    <property type="evidence" value="ECO:0007669"/>
    <property type="project" value="UniProtKB-ARBA"/>
</dbReference>
<evidence type="ECO:0000313" key="9">
    <source>
        <dbReference type="EMBL" id="ORY78457.1"/>
    </source>
</evidence>
<evidence type="ECO:0000256" key="3">
    <source>
        <dbReference type="ARBA" id="ARBA00022701"/>
    </source>
</evidence>
<feature type="compositionally biased region" description="Low complexity" evidence="6">
    <location>
        <begin position="151"/>
        <end position="162"/>
    </location>
</feature>
<evidence type="ECO:0000256" key="5">
    <source>
        <dbReference type="RuleBase" id="RU363050"/>
    </source>
</evidence>
<dbReference type="Pfam" id="PF17681">
    <property type="entry name" value="GCP_N_terminal"/>
    <property type="match status" value="1"/>
</dbReference>
<feature type="region of interest" description="Disordered" evidence="6">
    <location>
        <begin position="148"/>
        <end position="215"/>
    </location>
</feature>
<feature type="compositionally biased region" description="Pro residues" evidence="6">
    <location>
        <begin position="202"/>
        <end position="211"/>
    </location>
</feature>
<dbReference type="EMBL" id="MCGR01000029">
    <property type="protein sequence ID" value="ORY78457.1"/>
    <property type="molecule type" value="Genomic_DNA"/>
</dbReference>
<dbReference type="STRING" id="106004.A0A1Y2F439"/>
<dbReference type="InterPro" id="IPR007259">
    <property type="entry name" value="GCP"/>
</dbReference>
<evidence type="ECO:0000259" key="7">
    <source>
        <dbReference type="Pfam" id="PF04130"/>
    </source>
</evidence>
<dbReference type="Pfam" id="PF04130">
    <property type="entry name" value="GCP_C_terminal"/>
    <property type="match status" value="1"/>
</dbReference>
<dbReference type="PANTHER" id="PTHR19302:SF33">
    <property type="entry name" value="GAMMA-TUBULIN COMPLEX COMPONENT 5"/>
    <property type="match status" value="1"/>
</dbReference>
<proteinExistence type="inferred from homology"/>
<dbReference type="GO" id="GO:0051011">
    <property type="term" value="F:microtubule minus-end binding"/>
    <property type="evidence" value="ECO:0007669"/>
    <property type="project" value="TreeGrafter"/>
</dbReference>
<dbReference type="OrthoDB" id="66546at2759"/>
<reference evidence="9 10" key="1">
    <citation type="submission" date="2016-07" db="EMBL/GenBank/DDBJ databases">
        <title>Pervasive Adenine N6-methylation of Active Genes in Fungi.</title>
        <authorList>
            <consortium name="DOE Joint Genome Institute"/>
            <person name="Mondo S.J."/>
            <person name="Dannebaum R.O."/>
            <person name="Kuo R.C."/>
            <person name="Labutti K."/>
            <person name="Haridas S."/>
            <person name="Kuo A."/>
            <person name="Salamov A."/>
            <person name="Ahrendt S.R."/>
            <person name="Lipzen A."/>
            <person name="Sullivan W."/>
            <person name="Andreopoulos W.B."/>
            <person name="Clum A."/>
            <person name="Lindquist E."/>
            <person name="Daum C."/>
            <person name="Ramamoorthy G.K."/>
            <person name="Gryganskyi A."/>
            <person name="Culley D."/>
            <person name="Magnuson J.K."/>
            <person name="James T.Y."/>
            <person name="O'Malley M.A."/>
            <person name="Stajich J.E."/>
            <person name="Spatafora J.W."/>
            <person name="Visel A."/>
            <person name="Grigoriev I.V."/>
        </authorList>
    </citation>
    <scope>NUCLEOTIDE SEQUENCE [LARGE SCALE GENOMIC DNA]</scope>
    <source>
        <strain evidence="9 10">62-1032</strain>
    </source>
</reference>
<feature type="region of interest" description="Disordered" evidence="6">
    <location>
        <begin position="927"/>
        <end position="975"/>
    </location>
</feature>
<dbReference type="InterPro" id="IPR042241">
    <property type="entry name" value="GCP_C_sf"/>
</dbReference>
<feature type="region of interest" description="Disordered" evidence="6">
    <location>
        <begin position="567"/>
        <end position="597"/>
    </location>
</feature>
<feature type="domain" description="Gamma tubulin complex component C-terminal" evidence="7">
    <location>
        <begin position="663"/>
        <end position="942"/>
    </location>
</feature>
<dbReference type="GO" id="GO:0043015">
    <property type="term" value="F:gamma-tubulin binding"/>
    <property type="evidence" value="ECO:0007669"/>
    <property type="project" value="InterPro"/>
</dbReference>
<protein>
    <recommendedName>
        <fullName evidence="5">Spindle pole body component</fullName>
    </recommendedName>
</protein>
<dbReference type="GO" id="GO:0000278">
    <property type="term" value="P:mitotic cell cycle"/>
    <property type="evidence" value="ECO:0007669"/>
    <property type="project" value="TreeGrafter"/>
</dbReference>
<organism evidence="9 10">
    <name type="scientific">Leucosporidium creatinivorum</name>
    <dbReference type="NCBI Taxonomy" id="106004"/>
    <lineage>
        <taxon>Eukaryota</taxon>
        <taxon>Fungi</taxon>
        <taxon>Dikarya</taxon>
        <taxon>Basidiomycota</taxon>
        <taxon>Pucciniomycotina</taxon>
        <taxon>Microbotryomycetes</taxon>
        <taxon>Leucosporidiales</taxon>
        <taxon>Leucosporidium</taxon>
    </lineage>
</organism>
<sequence>MTKSLPDELFQVIAQQEGLTRPLTASTLLRYRSQLSSHAQAGSRKTGRETASAIASLAERYRVTGANDDLGDCLDDALQRMIKASQVDEGELRIERLPDALHLLTLLASPPSKSTLRYADDLVYQRNQHPAPPKETWADLVTGAEGADEWASSSAPRYASSSSDDDGEDRLSSSSGDSDDFPPTPNPNRRAPRRQGKGAVPLPTPRPPPPSSSLTPAFAAHALLLKGQYWSTFRPLPPSVSATGALRAGDPNSLAAALMAAEGGDAYAGTGKSYWGEVEVVREVLGALQGRADGGLFVRGTGGIEVSPMPPSLLHLSLSSFTSLLSTFLPSLQTLAALTSFLNSTLHRTTCSLPRGWGPTIEAFAREAERSVFEWKARWAAKELELLQPKSDVIISLLALSEEATQHLPLLDVLLNGIDSITPSTGRSLSPASSSATLLNALLLSSSHYSSIAEHDLASQIQRVWLSTAEPGWRALGGWVREGRLPSMGGVGEFWIKRNEEVEMEDGEFFREGFVLLEMVEEEQGEERRSVPSYLEEFAEEVLECGKAVRLLKALLPGDDWVDGEMGGEWPTLSELMGGSKEERAENEDQQDEDPEAASIARRALLPLPSKATTASPEPSSLPSGTSTSFADSLALSTSTLLSPIFHTIHSKLHRVIVEECRLLEHLRAIQGVYLMRKGWELGVWCGGLWEKMDRGHLWTDFQLLNSTWARAVAGADWTDSTAFRFRVSSAAGASRTRQASSRSVRVFEKLEVEYNIPWPLIYAFRPDTMSLYSTIFTFILQLRRAKHLIDRLSLIKPSTDLAGLPRPDHELRSYYALRRKLGWLVGVLYEFMMSFIEEEVGRFEKGVKDVGSLKEWCERHEKHVEGLRDRLLLNEKALPIHRSIISILDLCITLSDTWTTLNGDTTFDSSRRGSLALHRRRYNKRQLARRRRHAAGISNDDSSEEDESTEDEESDDEAEEETTTFGGGGASGSFVSFADEGFGSKIRRIENDLDGHQGFVRRGVEGLARSAGGKEVREVYGLLAVRLSDWM</sequence>
<dbReference type="GO" id="GO:0031122">
    <property type="term" value="P:cytoplasmic microtubule organization"/>
    <property type="evidence" value="ECO:0007669"/>
    <property type="project" value="TreeGrafter"/>
</dbReference>
<comment type="caution">
    <text evidence="9">The sequence shown here is derived from an EMBL/GenBank/DDBJ whole genome shotgun (WGS) entry which is preliminary data.</text>
</comment>
<comment type="subcellular location">
    <subcellularLocation>
        <location evidence="5">Cytoplasm</location>
        <location evidence="5">Cytoskeleton</location>
        <location evidence="5">Microtubule organizing center</location>
    </subcellularLocation>
</comment>
<evidence type="ECO:0000256" key="1">
    <source>
        <dbReference type="ARBA" id="ARBA00010337"/>
    </source>
</evidence>
<dbReference type="PANTHER" id="PTHR19302">
    <property type="entry name" value="GAMMA TUBULIN COMPLEX PROTEIN"/>
    <property type="match status" value="1"/>
</dbReference>
<evidence type="ECO:0000256" key="2">
    <source>
        <dbReference type="ARBA" id="ARBA00022490"/>
    </source>
</evidence>
<comment type="similarity">
    <text evidence="1 5">Belongs to the TUBGCP family.</text>
</comment>